<name>A0ACC2SGA6_9FUNG</name>
<evidence type="ECO:0000313" key="1">
    <source>
        <dbReference type="EMBL" id="KAJ9061176.1"/>
    </source>
</evidence>
<organism evidence="1 2">
    <name type="scientific">Entomophthora muscae</name>
    <dbReference type="NCBI Taxonomy" id="34485"/>
    <lineage>
        <taxon>Eukaryota</taxon>
        <taxon>Fungi</taxon>
        <taxon>Fungi incertae sedis</taxon>
        <taxon>Zoopagomycota</taxon>
        <taxon>Entomophthoromycotina</taxon>
        <taxon>Entomophthoromycetes</taxon>
        <taxon>Entomophthorales</taxon>
        <taxon>Entomophthoraceae</taxon>
        <taxon>Entomophthora</taxon>
    </lineage>
</organism>
<reference evidence="1" key="1">
    <citation type="submission" date="2022-04" db="EMBL/GenBank/DDBJ databases">
        <title>Genome of the entomopathogenic fungus Entomophthora muscae.</title>
        <authorList>
            <person name="Elya C."/>
            <person name="Lovett B.R."/>
            <person name="Lee E."/>
            <person name="Macias A.M."/>
            <person name="Hajek A.E."/>
            <person name="De Bivort B.L."/>
            <person name="Kasson M.T."/>
            <person name="De Fine Licht H.H."/>
            <person name="Stajich J.E."/>
        </authorList>
    </citation>
    <scope>NUCLEOTIDE SEQUENCE</scope>
    <source>
        <strain evidence="1">Berkeley</strain>
    </source>
</reference>
<comment type="caution">
    <text evidence="1">The sequence shown here is derived from an EMBL/GenBank/DDBJ whole genome shotgun (WGS) entry which is preliminary data.</text>
</comment>
<dbReference type="Proteomes" id="UP001165960">
    <property type="component" value="Unassembled WGS sequence"/>
</dbReference>
<keyword evidence="2" id="KW-1185">Reference proteome</keyword>
<proteinExistence type="predicted"/>
<accession>A0ACC2SGA6</accession>
<protein>
    <submittedName>
        <fullName evidence="1">Uncharacterized protein</fullName>
    </submittedName>
</protein>
<evidence type="ECO:0000313" key="2">
    <source>
        <dbReference type="Proteomes" id="UP001165960"/>
    </source>
</evidence>
<dbReference type="EMBL" id="QTSX02005089">
    <property type="protein sequence ID" value="KAJ9061176.1"/>
    <property type="molecule type" value="Genomic_DNA"/>
</dbReference>
<gene>
    <name evidence="1" type="ORF">DSO57_1023089</name>
</gene>
<sequence length="367" mass="41495">MTQALSPAIEPVTTVPSHLITSAKPTKRSRDSVSSDCSEASTSSIEPASSPITSVEVNSPRLNLFGFEPERFNLKRAKKYASVKFDFFINPSRKELEHLDPDFKTPTTTEASDAVVPMEKGASEEYQYNWGLEACQPFLFISTLPPLPDCYLKRPYALPKKTRSSPKMTLVLDLDETLVHCNFQGMADPDIVFPLEFGLSTYTIYAKVRPYYKEFIERVSQKFEVVVFTASTKEYANRLLNILDPTGKHIKYRLFRDTCAMVQGTYLKDLTVLGRDLSKTIIVDNQPQVFGYQLSNGIPIPSFYDDKSDKYLLQLIPVLEDLAEMDDVRQGIAARFGFQEQVNSIHLALPTFPTNLADFDIFTPTYI</sequence>